<dbReference type="Pfam" id="PF02017">
    <property type="entry name" value="CIDE-N"/>
    <property type="match status" value="1"/>
</dbReference>
<evidence type="ECO:0000259" key="3">
    <source>
        <dbReference type="PROSITE" id="PS51135"/>
    </source>
</evidence>
<keyword evidence="1 2" id="KW-0053">Apoptosis</keyword>
<reference evidence="4" key="1">
    <citation type="submission" date="2022-02" db="EMBL/GenBank/DDBJ databases">
        <title>Atlantic sturgeon de novo genome assembly.</title>
        <authorList>
            <person name="Stock M."/>
            <person name="Klopp C."/>
            <person name="Guiguen Y."/>
            <person name="Cabau C."/>
            <person name="Parinello H."/>
            <person name="Santidrian Yebra-Pimentel E."/>
            <person name="Kuhl H."/>
            <person name="Dirks R.P."/>
            <person name="Guessner J."/>
            <person name="Wuertz S."/>
            <person name="Du K."/>
            <person name="Schartl M."/>
        </authorList>
    </citation>
    <scope>NUCLEOTIDE SEQUENCE</scope>
    <source>
        <strain evidence="4">STURGEONOMICS-FGT-2020</strain>
        <tissue evidence="4">Whole blood</tissue>
    </source>
</reference>
<dbReference type="Proteomes" id="UP001230051">
    <property type="component" value="Unassembled WGS sequence"/>
</dbReference>
<evidence type="ECO:0000256" key="1">
    <source>
        <dbReference type="ARBA" id="ARBA00022703"/>
    </source>
</evidence>
<gene>
    <name evidence="4" type="primary">CIDEC</name>
    <name evidence="4" type="ORF">AOXY_G18808</name>
</gene>
<proteinExistence type="predicted"/>
<name>A0AAD8D2M1_ACIOX</name>
<keyword evidence="5" id="KW-1185">Reference proteome</keyword>
<evidence type="ECO:0000256" key="2">
    <source>
        <dbReference type="PROSITE-ProRule" id="PRU00447"/>
    </source>
</evidence>
<sequence length="271" mass="30496">MLESTVCLPDTETTANNINTRRADSEWVGCSEVLLIMDYAMKSLSLFSPKSLSKCVSASASMTQQLLIGPATRPKPFRVANYNRSIKKGIMADGLRDLLNKLPDALHVSSVCSLVLEEDGTMVDTEEFFQTLDDNTVFVVLDKGQEWTPSDNGEYRLHLTDRPRRRKNVARITFDLYKSNPRDLIGCLNVKATLYGMYTVSYDLHCYGAKKMMKEALRWTLFSMQATGHVLLGTSCYMQQLLDAEEQGAEQKEQLTQPTQLQSILWGKTAV</sequence>
<protein>
    <submittedName>
        <fullName evidence="4">Cell death activator CIDE-3-like isoform X1</fullName>
    </submittedName>
</protein>
<dbReference type="InterPro" id="IPR003508">
    <property type="entry name" value="CIDE-N_dom"/>
</dbReference>
<dbReference type="GO" id="GO:0006915">
    <property type="term" value="P:apoptotic process"/>
    <property type="evidence" value="ECO:0007669"/>
    <property type="project" value="UniProtKB-UniRule"/>
</dbReference>
<dbReference type="AlphaFoldDB" id="A0AAD8D2M1"/>
<dbReference type="SUPFAM" id="SSF54277">
    <property type="entry name" value="CAD &amp; PB1 domains"/>
    <property type="match status" value="1"/>
</dbReference>
<dbReference type="GO" id="GO:0042981">
    <property type="term" value="P:regulation of apoptotic process"/>
    <property type="evidence" value="ECO:0007669"/>
    <property type="project" value="TreeGrafter"/>
</dbReference>
<feature type="domain" description="CIDE-N" evidence="3">
    <location>
        <begin position="73"/>
        <end position="149"/>
    </location>
</feature>
<dbReference type="PROSITE" id="PS51135">
    <property type="entry name" value="CIDE_N"/>
    <property type="match status" value="1"/>
</dbReference>
<accession>A0AAD8D2M1</accession>
<organism evidence="4 5">
    <name type="scientific">Acipenser oxyrinchus oxyrinchus</name>
    <dbReference type="NCBI Taxonomy" id="40147"/>
    <lineage>
        <taxon>Eukaryota</taxon>
        <taxon>Metazoa</taxon>
        <taxon>Chordata</taxon>
        <taxon>Craniata</taxon>
        <taxon>Vertebrata</taxon>
        <taxon>Euteleostomi</taxon>
        <taxon>Actinopterygii</taxon>
        <taxon>Chondrostei</taxon>
        <taxon>Acipenseriformes</taxon>
        <taxon>Acipenseridae</taxon>
        <taxon>Acipenser</taxon>
    </lineage>
</organism>
<dbReference type="Gene3D" id="3.10.20.10">
    <property type="match status" value="1"/>
</dbReference>
<evidence type="ECO:0000313" key="5">
    <source>
        <dbReference type="Proteomes" id="UP001230051"/>
    </source>
</evidence>
<comment type="caution">
    <text evidence="4">The sequence shown here is derived from an EMBL/GenBank/DDBJ whole genome shotgun (WGS) entry which is preliminary data.</text>
</comment>
<dbReference type="SMART" id="SM00266">
    <property type="entry name" value="CAD"/>
    <property type="match status" value="1"/>
</dbReference>
<dbReference type="PANTHER" id="PTHR12306:SF9">
    <property type="entry name" value="LIPID TRANSFERASE CIDEC"/>
    <property type="match status" value="1"/>
</dbReference>
<dbReference type="PANTHER" id="PTHR12306">
    <property type="entry name" value="CELL DEATH ACTIVATOR CIDE"/>
    <property type="match status" value="1"/>
</dbReference>
<evidence type="ECO:0000313" key="4">
    <source>
        <dbReference type="EMBL" id="KAK1161331.1"/>
    </source>
</evidence>
<dbReference type="EMBL" id="JAGXEW010000018">
    <property type="protein sequence ID" value="KAK1161331.1"/>
    <property type="molecule type" value="Genomic_DNA"/>
</dbReference>